<evidence type="ECO:0000313" key="5">
    <source>
        <dbReference type="Proteomes" id="UP000886785"/>
    </source>
</evidence>
<feature type="domain" description="AB hydrolase-1" evidence="3">
    <location>
        <begin position="116"/>
        <end position="290"/>
    </location>
</feature>
<feature type="signal peptide" evidence="2">
    <location>
        <begin position="1"/>
        <end position="29"/>
    </location>
</feature>
<evidence type="ECO:0000259" key="3">
    <source>
        <dbReference type="Pfam" id="PF00561"/>
    </source>
</evidence>
<proteinExistence type="predicted"/>
<sequence>MKQLQKKLSLLLAAAVLTASLAGCSSAPAQSSSQAAESSSQSQTESQSSQTEEEPEQDDNILRIAEQGIFSAGGTVITSDGTFDVANYYTSREGSTSHVDHANVFYQIPEDADGLPMVFLHGYGQSRMGWMTTPDGWEGWSDMFLRMGHSVWLIDQPRRGEAGQTSVAGTISTEPSDQTWYTQFRIGTYLDNEFTYNEGSQFPQGEEVLDQFFRQMTLDTGMDSANGDQNIDNTVVAQAVAAAIDDIYERTGQDSILVTHSQGGLPGWEVPLYTDHVAAIVAIEPGAAAEVDSEAYNTMLEQDIPVTFYYGDYIGEEFTDVPAAAMWSMMAASADMFTEAYTAAGGNSTVVHLPDEGITGNDHFMFQDLNNDVIADHIESWIQENVED</sequence>
<dbReference type="Proteomes" id="UP000886785">
    <property type="component" value="Unassembled WGS sequence"/>
</dbReference>
<gene>
    <name evidence="4" type="ORF">IAA54_10645</name>
</gene>
<evidence type="ECO:0000256" key="1">
    <source>
        <dbReference type="SAM" id="MobiDB-lite"/>
    </source>
</evidence>
<reference evidence="4" key="2">
    <citation type="journal article" date="2021" name="PeerJ">
        <title>Extensive microbial diversity within the chicken gut microbiome revealed by metagenomics and culture.</title>
        <authorList>
            <person name="Gilroy R."/>
            <person name="Ravi A."/>
            <person name="Getino M."/>
            <person name="Pursley I."/>
            <person name="Horton D.L."/>
            <person name="Alikhan N.F."/>
            <person name="Baker D."/>
            <person name="Gharbi K."/>
            <person name="Hall N."/>
            <person name="Watson M."/>
            <person name="Adriaenssens E.M."/>
            <person name="Foster-Nyarko E."/>
            <person name="Jarju S."/>
            <person name="Secka A."/>
            <person name="Antonio M."/>
            <person name="Oren A."/>
            <person name="Chaudhuri R.R."/>
            <person name="La Ragione R."/>
            <person name="Hildebrand F."/>
            <person name="Pallen M.J."/>
        </authorList>
    </citation>
    <scope>NUCLEOTIDE SEQUENCE</scope>
    <source>
        <strain evidence="4">ChiSjej1B19-7085</strain>
    </source>
</reference>
<keyword evidence="2" id="KW-0732">Signal</keyword>
<accession>A0A9D1DSL8</accession>
<evidence type="ECO:0000256" key="2">
    <source>
        <dbReference type="SAM" id="SignalP"/>
    </source>
</evidence>
<feature type="chain" id="PRO_5039724405" evidence="2">
    <location>
        <begin position="30"/>
        <end position="388"/>
    </location>
</feature>
<dbReference type="PANTHER" id="PTHR43194">
    <property type="entry name" value="HYDROLASE ALPHA/BETA FOLD FAMILY"/>
    <property type="match status" value="1"/>
</dbReference>
<organism evidence="4 5">
    <name type="scientific">Candidatus Gallacutalibacter pullicola</name>
    <dbReference type="NCBI Taxonomy" id="2840830"/>
    <lineage>
        <taxon>Bacteria</taxon>
        <taxon>Bacillati</taxon>
        <taxon>Bacillota</taxon>
        <taxon>Clostridia</taxon>
        <taxon>Eubacteriales</taxon>
        <taxon>Candidatus Gallacutalibacter</taxon>
    </lineage>
</organism>
<dbReference type="AlphaFoldDB" id="A0A9D1DSL8"/>
<dbReference type="GO" id="GO:0016787">
    <property type="term" value="F:hydrolase activity"/>
    <property type="evidence" value="ECO:0007669"/>
    <property type="project" value="UniProtKB-KW"/>
</dbReference>
<feature type="compositionally biased region" description="Low complexity" evidence="1">
    <location>
        <begin position="26"/>
        <end position="50"/>
    </location>
</feature>
<keyword evidence="4" id="KW-0378">Hydrolase</keyword>
<protein>
    <submittedName>
        <fullName evidence="4">Alpha/beta fold hydrolase</fullName>
    </submittedName>
</protein>
<evidence type="ECO:0000313" key="4">
    <source>
        <dbReference type="EMBL" id="HIR58114.1"/>
    </source>
</evidence>
<comment type="caution">
    <text evidence="4">The sequence shown here is derived from an EMBL/GenBank/DDBJ whole genome shotgun (WGS) entry which is preliminary data.</text>
</comment>
<dbReference type="CDD" id="cd12810">
    <property type="entry name" value="Esterase_713_like-3"/>
    <property type="match status" value="1"/>
</dbReference>
<name>A0A9D1DSL8_9FIRM</name>
<dbReference type="PANTHER" id="PTHR43194:SF4">
    <property type="entry name" value="AB HYDROLASE-1 DOMAIN-CONTAINING PROTEIN"/>
    <property type="match status" value="1"/>
</dbReference>
<dbReference type="InterPro" id="IPR050228">
    <property type="entry name" value="Carboxylesterase_BioH"/>
</dbReference>
<dbReference type="SUPFAM" id="SSF53474">
    <property type="entry name" value="alpha/beta-Hydrolases"/>
    <property type="match status" value="1"/>
</dbReference>
<dbReference type="EMBL" id="DVHF01000134">
    <property type="protein sequence ID" value="HIR58114.1"/>
    <property type="molecule type" value="Genomic_DNA"/>
</dbReference>
<dbReference type="InterPro" id="IPR000073">
    <property type="entry name" value="AB_hydrolase_1"/>
</dbReference>
<dbReference type="PROSITE" id="PS51257">
    <property type="entry name" value="PROKAR_LIPOPROTEIN"/>
    <property type="match status" value="1"/>
</dbReference>
<feature type="region of interest" description="Disordered" evidence="1">
    <location>
        <begin position="26"/>
        <end position="58"/>
    </location>
</feature>
<dbReference type="Gene3D" id="3.40.50.1820">
    <property type="entry name" value="alpha/beta hydrolase"/>
    <property type="match status" value="1"/>
</dbReference>
<dbReference type="Pfam" id="PF00561">
    <property type="entry name" value="Abhydrolase_1"/>
    <property type="match status" value="1"/>
</dbReference>
<dbReference type="InterPro" id="IPR029058">
    <property type="entry name" value="AB_hydrolase_fold"/>
</dbReference>
<reference evidence="4" key="1">
    <citation type="submission" date="2020-10" db="EMBL/GenBank/DDBJ databases">
        <authorList>
            <person name="Gilroy R."/>
        </authorList>
    </citation>
    <scope>NUCLEOTIDE SEQUENCE</scope>
    <source>
        <strain evidence="4">ChiSjej1B19-7085</strain>
    </source>
</reference>